<evidence type="ECO:0000256" key="4">
    <source>
        <dbReference type="ARBA" id="ARBA00023136"/>
    </source>
</evidence>
<comment type="caution">
    <text evidence="7">The sequence shown here is derived from an EMBL/GenBank/DDBJ whole genome shotgun (WGS) entry which is preliminary data.</text>
</comment>
<reference evidence="7 8" key="1">
    <citation type="submission" date="2020-04" db="EMBL/GenBank/DDBJ databases">
        <title>Rhodospirillaceae bacterium KN72 isolated from deep sea.</title>
        <authorList>
            <person name="Zhang D.-C."/>
        </authorList>
    </citation>
    <scope>NUCLEOTIDE SEQUENCE [LARGE SCALE GENOMIC DNA]</scope>
    <source>
        <strain evidence="7 8">KN72</strain>
    </source>
</reference>
<dbReference type="Pfam" id="PF00149">
    <property type="entry name" value="Metallophos"/>
    <property type="match status" value="1"/>
</dbReference>
<dbReference type="SUPFAM" id="SSF56300">
    <property type="entry name" value="Metallo-dependent phosphatases"/>
    <property type="match status" value="1"/>
</dbReference>
<feature type="domain" description="Calcineurin-like phosphoesterase" evidence="6">
    <location>
        <begin position="11"/>
        <end position="210"/>
    </location>
</feature>
<keyword evidence="3" id="KW-0479">Metal-binding</keyword>
<dbReference type="Gene3D" id="3.60.21.10">
    <property type="match status" value="1"/>
</dbReference>
<name>A0A7Y0E196_9PROT</name>
<dbReference type="GO" id="GO:0016020">
    <property type="term" value="C:membrane"/>
    <property type="evidence" value="ECO:0007669"/>
    <property type="project" value="GOC"/>
</dbReference>
<organism evidence="7 8">
    <name type="scientific">Pacificispira spongiicola</name>
    <dbReference type="NCBI Taxonomy" id="2729598"/>
    <lineage>
        <taxon>Bacteria</taxon>
        <taxon>Pseudomonadati</taxon>
        <taxon>Pseudomonadota</taxon>
        <taxon>Alphaproteobacteria</taxon>
        <taxon>Rhodospirillales</taxon>
        <taxon>Rhodospirillaceae</taxon>
        <taxon>Pacificispira</taxon>
    </lineage>
</organism>
<dbReference type="CDD" id="cd07398">
    <property type="entry name" value="MPP_YbbF-LpxH"/>
    <property type="match status" value="1"/>
</dbReference>
<sequence length="268" mass="30740">MHGFRGVSRYRTVWISDTHLGTRGCKADFLLDFLRHTECETLYLVGDIIDGWRLKKSWYWTETQNEVVQEVLKKSRKGCQVIYVPGNHDEVMRDYTNLFFGGVLVKDEVIHQGADGRTYLIIHGDKFDSVVKYAKWLAHLGDWAYTVLLSTNHYFNLVRRWLKLPYWSLSAFLKQKVKNAVEFISHFETAVAHEARERGVDGVVCGHIHHAEMREIDGILYCNDGDWVESCTALVEHADGKLEIVRWTDAPERVAVSSSKRLPAGVGA</sequence>
<keyword evidence="1" id="KW-1003">Cell membrane</keyword>
<keyword evidence="8" id="KW-1185">Reference proteome</keyword>
<evidence type="ECO:0000259" key="6">
    <source>
        <dbReference type="Pfam" id="PF00149"/>
    </source>
</evidence>
<keyword evidence="2" id="KW-0997">Cell inner membrane</keyword>
<dbReference type="PANTHER" id="PTHR34990:SF2">
    <property type="entry name" value="BLL8164 PROTEIN"/>
    <property type="match status" value="1"/>
</dbReference>
<evidence type="ECO:0000256" key="3">
    <source>
        <dbReference type="ARBA" id="ARBA00022723"/>
    </source>
</evidence>
<dbReference type="EMBL" id="JABBNT010000003">
    <property type="protein sequence ID" value="NMM45407.1"/>
    <property type="molecule type" value="Genomic_DNA"/>
</dbReference>
<evidence type="ECO:0000313" key="8">
    <source>
        <dbReference type="Proteomes" id="UP000539372"/>
    </source>
</evidence>
<dbReference type="GO" id="GO:0008758">
    <property type="term" value="F:UDP-2,3-diacylglucosamine hydrolase activity"/>
    <property type="evidence" value="ECO:0007669"/>
    <property type="project" value="TreeGrafter"/>
</dbReference>
<protein>
    <submittedName>
        <fullName evidence="7">UDP-2,3-diacylglucosamine diphosphatase</fullName>
    </submittedName>
</protein>
<keyword evidence="4" id="KW-0472">Membrane</keyword>
<evidence type="ECO:0000256" key="2">
    <source>
        <dbReference type="ARBA" id="ARBA00022519"/>
    </source>
</evidence>
<evidence type="ECO:0000313" key="7">
    <source>
        <dbReference type="EMBL" id="NMM45407.1"/>
    </source>
</evidence>
<dbReference type="AlphaFoldDB" id="A0A7Y0E196"/>
<accession>A0A7Y0E196</accession>
<dbReference type="RefSeq" id="WP_169625746.1">
    <property type="nucleotide sequence ID" value="NZ_JABBNT010000003.1"/>
</dbReference>
<evidence type="ECO:0000256" key="5">
    <source>
        <dbReference type="ARBA" id="ARBA00023211"/>
    </source>
</evidence>
<evidence type="ECO:0000256" key="1">
    <source>
        <dbReference type="ARBA" id="ARBA00022475"/>
    </source>
</evidence>
<dbReference type="PANTHER" id="PTHR34990">
    <property type="entry name" value="UDP-2,3-DIACYLGLUCOSAMINE HYDROLASE-RELATED"/>
    <property type="match status" value="1"/>
</dbReference>
<dbReference type="InterPro" id="IPR004843">
    <property type="entry name" value="Calcineurin-like_PHP"/>
</dbReference>
<gene>
    <name evidence="7" type="ORF">HH303_13010</name>
</gene>
<proteinExistence type="predicted"/>
<dbReference type="GO" id="GO:0009245">
    <property type="term" value="P:lipid A biosynthetic process"/>
    <property type="evidence" value="ECO:0007669"/>
    <property type="project" value="TreeGrafter"/>
</dbReference>
<dbReference type="GO" id="GO:0046872">
    <property type="term" value="F:metal ion binding"/>
    <property type="evidence" value="ECO:0007669"/>
    <property type="project" value="UniProtKB-KW"/>
</dbReference>
<dbReference type="Proteomes" id="UP000539372">
    <property type="component" value="Unassembled WGS sequence"/>
</dbReference>
<keyword evidence="5" id="KW-0464">Manganese</keyword>
<dbReference type="InterPro" id="IPR043461">
    <property type="entry name" value="LpxH-like"/>
</dbReference>
<dbReference type="InterPro" id="IPR029052">
    <property type="entry name" value="Metallo-depent_PP-like"/>
</dbReference>